<dbReference type="InterPro" id="IPR000917">
    <property type="entry name" value="Sulfatase_N"/>
</dbReference>
<keyword evidence="8" id="KW-0865">Zymogen</keyword>
<keyword evidence="6" id="KW-0378">Hydrolase</keyword>
<comment type="subunit">
    <text evidence="14">Monomer. The 58-kDa mature form is composed of two chains resulting from proteolitic processing, the 42-kDa chain and the 14-kDa chain that remain stably associated and form the 58-kDa intermediate form which is enzymatically active.</text>
</comment>
<evidence type="ECO:0000256" key="9">
    <source>
        <dbReference type="ARBA" id="ARBA00023157"/>
    </source>
</evidence>
<keyword evidence="11" id="KW-0458">Lysosome</keyword>
<keyword evidence="21" id="KW-1185">Reference proteome</keyword>
<feature type="signal peptide" evidence="18">
    <location>
        <begin position="1"/>
        <end position="30"/>
    </location>
</feature>
<evidence type="ECO:0000256" key="1">
    <source>
        <dbReference type="ARBA" id="ARBA00001913"/>
    </source>
</evidence>
<dbReference type="GO" id="GO:0046872">
    <property type="term" value="F:metal ion binding"/>
    <property type="evidence" value="ECO:0007669"/>
    <property type="project" value="UniProtKB-KW"/>
</dbReference>
<evidence type="ECO:0000256" key="3">
    <source>
        <dbReference type="ARBA" id="ARBA00008779"/>
    </source>
</evidence>
<reference evidence="21" key="1">
    <citation type="journal article" date="2017" name="bioRxiv">
        <title>Comparative analysis of the genomes of Stylophora pistillata and Acropora digitifera provides evidence for extensive differences between species of corals.</title>
        <authorList>
            <person name="Voolstra C.R."/>
            <person name="Li Y."/>
            <person name="Liew Y.J."/>
            <person name="Baumgarten S."/>
            <person name="Zoccola D."/>
            <person name="Flot J.-F."/>
            <person name="Tambutte S."/>
            <person name="Allemand D."/>
            <person name="Aranda M."/>
        </authorList>
    </citation>
    <scope>NUCLEOTIDE SEQUENCE [LARGE SCALE GENOMIC DNA]</scope>
</reference>
<evidence type="ECO:0000256" key="17">
    <source>
        <dbReference type="ARBA" id="ARBA00081076"/>
    </source>
</evidence>
<evidence type="ECO:0000256" key="13">
    <source>
        <dbReference type="ARBA" id="ARBA00056350"/>
    </source>
</evidence>
<dbReference type="PROSITE" id="PS00523">
    <property type="entry name" value="SULFATASE_1"/>
    <property type="match status" value="1"/>
</dbReference>
<evidence type="ECO:0000256" key="12">
    <source>
        <dbReference type="ARBA" id="ARBA00050460"/>
    </source>
</evidence>
<evidence type="ECO:0000256" key="16">
    <source>
        <dbReference type="ARBA" id="ARBA00068336"/>
    </source>
</evidence>
<evidence type="ECO:0000256" key="10">
    <source>
        <dbReference type="ARBA" id="ARBA00023180"/>
    </source>
</evidence>
<dbReference type="EMBL" id="LSMT01000005">
    <property type="protein sequence ID" value="PFX34299.1"/>
    <property type="molecule type" value="Genomic_DNA"/>
</dbReference>
<dbReference type="Pfam" id="PF00884">
    <property type="entry name" value="Sulfatase"/>
    <property type="match status" value="1"/>
</dbReference>
<dbReference type="InterPro" id="IPR017850">
    <property type="entry name" value="Alkaline_phosphatase_core_sf"/>
</dbReference>
<dbReference type="PROSITE" id="PS00149">
    <property type="entry name" value="SULFATASE_2"/>
    <property type="match status" value="1"/>
</dbReference>
<evidence type="ECO:0000256" key="14">
    <source>
        <dbReference type="ARBA" id="ARBA00062513"/>
    </source>
</evidence>
<comment type="cofactor">
    <cofactor evidence="1">
        <name>Ca(2+)</name>
        <dbReference type="ChEBI" id="CHEBI:29108"/>
    </cofactor>
</comment>
<comment type="catalytic activity">
    <reaction evidence="12">
        <text>Hydrolysis of the 2-sulfate groups of the L-iduronate 2-sulfate units of dermatan sulfate, heparan sulfate and heparin.</text>
        <dbReference type="EC" id="3.1.6.13"/>
    </reaction>
</comment>
<comment type="subcellular location">
    <subcellularLocation>
        <location evidence="2">Lysosome</location>
    </subcellularLocation>
</comment>
<dbReference type="PANTHER" id="PTHR45953">
    <property type="entry name" value="IDURONATE 2-SULFATASE"/>
    <property type="match status" value="1"/>
</dbReference>
<comment type="similarity">
    <text evidence="3">Belongs to the sulfatase family.</text>
</comment>
<evidence type="ECO:0000256" key="8">
    <source>
        <dbReference type="ARBA" id="ARBA00023145"/>
    </source>
</evidence>
<evidence type="ECO:0000313" key="21">
    <source>
        <dbReference type="Proteomes" id="UP000225706"/>
    </source>
</evidence>
<organism evidence="20 21">
    <name type="scientific">Stylophora pistillata</name>
    <name type="common">Smooth cauliflower coral</name>
    <dbReference type="NCBI Taxonomy" id="50429"/>
    <lineage>
        <taxon>Eukaryota</taxon>
        <taxon>Metazoa</taxon>
        <taxon>Cnidaria</taxon>
        <taxon>Anthozoa</taxon>
        <taxon>Hexacorallia</taxon>
        <taxon>Scleractinia</taxon>
        <taxon>Astrocoeniina</taxon>
        <taxon>Pocilloporidae</taxon>
        <taxon>Stylophora</taxon>
    </lineage>
</organism>
<sequence length="542" mass="60976">MEPRQFHHTTSQAGFSGFVLMCLMICTSNGFSQDKVNVLFIVADDLRPALGSYGNTVVQTPNLDKLAQRSIRFTTAASQQAVCAPSRISFLTGRRPDTTKLLGNKGAIYWRVNAGNFTSLPQHFKDAGYFTASAGKVFHPGRASNFTDDYPYSWSIPPYHASTHAYKNAAVCPGVDGKLHVNIVCPVDIKKQPEKTLPDIQSTQFALNFLKNYTTSKNSNQPFFLAVGYHKPHIPLKFPKQFLDLYPIEKIQVAADPLLPFHLPPVAYEPWTDLRWRDDIAALNLSFPYERMPDFYAKRIIQSYYAATTYMDSLVGQLLIALDEYGLASNTIVSFVGDHGWALGEHQEWSKFSNFRVATNVPLVIHVPGVTDNRDHGGSGIVSDALVELVDLFPTLAELAALKVPDLCPDDSSNITLCSEGLSFAPLLKNLSLPWKKAIFSQYPRPSDEPQENTCEPLPSEMTIMGYSMQTSRYHYTEWIQYEHKTQKGNWSNIHARELYIDPRDDRNVASLPDFSDLVQELSNQLRKGWRNALPENNYVHV</sequence>
<accession>A0A2B4SYQ1</accession>
<protein>
    <recommendedName>
        <fullName evidence="16">Iduronate 2-sulfatase</fullName>
        <ecNumber evidence="15">3.1.6.13</ecNumber>
    </recommendedName>
    <alternativeName>
        <fullName evidence="17">Alpha-L-iduronate sulfate sulfatase</fullName>
    </alternativeName>
</protein>
<evidence type="ECO:0000256" key="11">
    <source>
        <dbReference type="ARBA" id="ARBA00023228"/>
    </source>
</evidence>
<dbReference type="GO" id="GO:1901136">
    <property type="term" value="P:carbohydrate derivative catabolic process"/>
    <property type="evidence" value="ECO:0007669"/>
    <property type="project" value="UniProtKB-ARBA"/>
</dbReference>
<dbReference type="AlphaFoldDB" id="A0A2B4SYQ1"/>
<evidence type="ECO:0000259" key="19">
    <source>
        <dbReference type="Pfam" id="PF00884"/>
    </source>
</evidence>
<dbReference type="CDD" id="cd16030">
    <property type="entry name" value="iduronate-2-sulfatase"/>
    <property type="match status" value="1"/>
</dbReference>
<dbReference type="Proteomes" id="UP000225706">
    <property type="component" value="Unassembled WGS sequence"/>
</dbReference>
<dbReference type="GO" id="GO:0043202">
    <property type="term" value="C:lysosomal lumen"/>
    <property type="evidence" value="ECO:0007669"/>
    <property type="project" value="UniProtKB-ARBA"/>
</dbReference>
<comment type="caution">
    <text evidence="20">The sequence shown here is derived from an EMBL/GenBank/DDBJ whole genome shotgun (WGS) entry which is preliminary data.</text>
</comment>
<dbReference type="OrthoDB" id="96314at2759"/>
<evidence type="ECO:0000256" key="2">
    <source>
        <dbReference type="ARBA" id="ARBA00004371"/>
    </source>
</evidence>
<evidence type="ECO:0000256" key="18">
    <source>
        <dbReference type="SAM" id="SignalP"/>
    </source>
</evidence>
<dbReference type="FunFam" id="3.40.720.10:FF:000027">
    <property type="entry name" value="iduronate 2-sulfatase"/>
    <property type="match status" value="1"/>
</dbReference>
<dbReference type="GO" id="GO:0004423">
    <property type="term" value="F:iduronate-2-sulfatase activity"/>
    <property type="evidence" value="ECO:0007669"/>
    <property type="project" value="UniProtKB-EC"/>
</dbReference>
<keyword evidence="10" id="KW-0325">Glycoprotein</keyword>
<evidence type="ECO:0000256" key="5">
    <source>
        <dbReference type="ARBA" id="ARBA00022729"/>
    </source>
</evidence>
<gene>
    <name evidence="20" type="primary">Ids</name>
    <name evidence="20" type="ORF">AWC38_SpisGene880</name>
</gene>
<proteinExistence type="inferred from homology"/>
<evidence type="ECO:0000256" key="6">
    <source>
        <dbReference type="ARBA" id="ARBA00022801"/>
    </source>
</evidence>
<dbReference type="InterPro" id="IPR035874">
    <property type="entry name" value="IDS"/>
</dbReference>
<dbReference type="STRING" id="50429.A0A2B4SYQ1"/>
<feature type="domain" description="Sulfatase N-terminal" evidence="19">
    <location>
        <begin position="37"/>
        <end position="400"/>
    </location>
</feature>
<keyword evidence="5 18" id="KW-0732">Signal</keyword>
<feature type="chain" id="PRO_5011998910" description="Iduronate 2-sulfatase" evidence="18">
    <location>
        <begin position="31"/>
        <end position="542"/>
    </location>
</feature>
<dbReference type="EC" id="3.1.6.13" evidence="15"/>
<evidence type="ECO:0000313" key="20">
    <source>
        <dbReference type="EMBL" id="PFX34299.1"/>
    </source>
</evidence>
<keyword evidence="4" id="KW-0479">Metal-binding</keyword>
<dbReference type="Gene3D" id="3.40.720.10">
    <property type="entry name" value="Alkaline Phosphatase, subunit A"/>
    <property type="match status" value="1"/>
</dbReference>
<keyword evidence="7" id="KW-0106">Calcium</keyword>
<dbReference type="InterPro" id="IPR024607">
    <property type="entry name" value="Sulfatase_CS"/>
</dbReference>
<evidence type="ECO:0000256" key="15">
    <source>
        <dbReference type="ARBA" id="ARBA00066413"/>
    </source>
</evidence>
<dbReference type="SUPFAM" id="SSF53649">
    <property type="entry name" value="Alkaline phosphatase-like"/>
    <property type="match status" value="1"/>
</dbReference>
<dbReference type="PANTHER" id="PTHR45953:SF1">
    <property type="entry name" value="IDURONATE 2-SULFATASE"/>
    <property type="match status" value="1"/>
</dbReference>
<evidence type="ECO:0000256" key="4">
    <source>
        <dbReference type="ARBA" id="ARBA00022723"/>
    </source>
</evidence>
<evidence type="ECO:0000256" key="7">
    <source>
        <dbReference type="ARBA" id="ARBA00022837"/>
    </source>
</evidence>
<comment type="function">
    <text evidence="13">Lysosomal enzyme involved in the degradation pathway of dermatan sulfate and heparan sulfate.</text>
</comment>
<name>A0A2B4SYQ1_STYPI</name>
<keyword evidence="9" id="KW-1015">Disulfide bond</keyword>